<dbReference type="AlphaFoldDB" id="B9T913"/>
<proteinExistence type="predicted"/>
<reference evidence="4" key="2">
    <citation type="journal article" date="2010" name="Nat. Biotechnol.">
        <title>Draft genome sequence of the oilseed species Ricinus communis.</title>
        <authorList>
            <person name="Chan A.P."/>
            <person name="Crabtree J."/>
            <person name="Zhao Q."/>
            <person name="Lorenzi H."/>
            <person name="Orvis J."/>
            <person name="Puiu D."/>
            <person name="Melake-Berhan A."/>
            <person name="Jones K.M."/>
            <person name="Redman J."/>
            <person name="Chen G."/>
            <person name="Cahoon E.B."/>
            <person name="Gedil M."/>
            <person name="Stanke M."/>
            <person name="Haas B.J."/>
            <person name="Wortman J.R."/>
            <person name="Fraser-Liggett C.M."/>
            <person name="Ravel J."/>
            <person name="Rabinowicz P.D."/>
        </authorList>
    </citation>
    <scope>NUCLEOTIDE SEQUENCE [LARGE SCALE GENOMIC DNA]</scope>
    <source>
        <strain evidence="4">cv. Hale</strain>
    </source>
</reference>
<evidence type="ECO:0000313" key="2">
    <source>
        <dbReference type="EMBL" id="EEF27206.1"/>
    </source>
</evidence>
<feature type="compositionally biased region" description="Basic and acidic residues" evidence="1">
    <location>
        <begin position="1"/>
        <end position="14"/>
    </location>
</feature>
<reference evidence="3" key="1">
    <citation type="submission" date="2008-10" db="EMBL/GenBank/DDBJ databases">
        <authorList>
            <person name="Chan A."/>
            <person name="Puiu D."/>
            <person name="Melake A."/>
            <person name="Orvis J."/>
            <person name="Zhao Q."/>
            <person name="Wortman J."/>
            <person name="Utterback T."/>
            <person name="Rosovitz M.J."/>
            <person name="Inman J.M."/>
            <person name="Amedeo P."/>
            <person name="Schobel S."/>
            <person name="Galinsky K."/>
            <person name="Fraser C."/>
            <person name="Ravel J."/>
            <person name="Rabinowicz P."/>
        </authorList>
    </citation>
    <scope>NUCLEOTIDE SEQUENCE [LARGE SCALE GENOMIC DNA]</scope>
</reference>
<sequence length="58" mass="6794">MERDRDRGNNDRQRKPSNPRNHVYDLRSSRETDNPTILLVMNNLIDQTTNLKALMVVA</sequence>
<accession>B9T913</accession>
<evidence type="ECO:0000313" key="3">
    <source>
        <dbReference type="EMBL" id="EEF27652.1"/>
    </source>
</evidence>
<evidence type="ECO:0000313" key="4">
    <source>
        <dbReference type="Proteomes" id="UP000008311"/>
    </source>
</evidence>
<dbReference type="Proteomes" id="UP000008311">
    <property type="component" value="Unassembled WGS sequence"/>
</dbReference>
<organism evidence="4">
    <name type="scientific">Ricinus communis</name>
    <name type="common">Castor bean</name>
    <dbReference type="NCBI Taxonomy" id="3988"/>
    <lineage>
        <taxon>Eukaryota</taxon>
        <taxon>Viridiplantae</taxon>
        <taxon>Streptophyta</taxon>
        <taxon>Embryophyta</taxon>
        <taxon>Tracheophyta</taxon>
        <taxon>Spermatophyta</taxon>
        <taxon>Magnoliopsida</taxon>
        <taxon>eudicotyledons</taxon>
        <taxon>Gunneridae</taxon>
        <taxon>Pentapetalae</taxon>
        <taxon>rosids</taxon>
        <taxon>fabids</taxon>
        <taxon>Malpighiales</taxon>
        <taxon>Euphorbiaceae</taxon>
        <taxon>Acalyphoideae</taxon>
        <taxon>Acalypheae</taxon>
        <taxon>Ricinus</taxon>
    </lineage>
</organism>
<evidence type="ECO:0000256" key="1">
    <source>
        <dbReference type="SAM" id="MobiDB-lite"/>
    </source>
</evidence>
<dbReference type="EMBL" id="EQ975669">
    <property type="protein sequence ID" value="EEF27206.1"/>
    <property type="molecule type" value="Genomic_DNA"/>
</dbReference>
<name>B9T913_RICCO</name>
<keyword evidence="4" id="KW-1185">Reference proteome</keyword>
<dbReference type="EMBL" id="EQ975270">
    <property type="protein sequence ID" value="EEF27652.1"/>
    <property type="molecule type" value="Genomic_DNA"/>
</dbReference>
<gene>
    <name evidence="2" type="ORF">RCOM_2117880</name>
    <name evidence="3" type="ORF">RCOM_2134440</name>
</gene>
<feature type="region of interest" description="Disordered" evidence="1">
    <location>
        <begin position="1"/>
        <end position="30"/>
    </location>
</feature>
<dbReference type="InParanoid" id="B9T913"/>
<protein>
    <submittedName>
        <fullName evidence="3">Uncharacterized protein</fullName>
    </submittedName>
</protein>